<comment type="caution">
    <text evidence="11">The sequence shown here is derived from an EMBL/GenBank/DDBJ whole genome shotgun (WGS) entry which is preliminary data.</text>
</comment>
<evidence type="ECO:0000256" key="5">
    <source>
        <dbReference type="ARBA" id="ARBA00022840"/>
    </source>
</evidence>
<dbReference type="SMART" id="SM00382">
    <property type="entry name" value="AAA"/>
    <property type="match status" value="2"/>
</dbReference>
<dbReference type="InterPro" id="IPR003439">
    <property type="entry name" value="ABC_transporter-like_ATP-bd"/>
</dbReference>
<evidence type="ECO:0000259" key="10">
    <source>
        <dbReference type="PROSITE" id="PS51012"/>
    </source>
</evidence>
<sequence>MAASQPLIAQISGATHDYGKIRALDNVSLELPSGRMVGVIGPDGAGKSTLLGLIAGARKLQAGSVTVLGGDMAKARHRQSVCTRIAYMPQGLGKNLYQEISVSENLTFFGTLFGLSASERDARIHRLAAATGLLPFLDRPAGKLSGGMKQKLGLCCALIHDPDLLILDEPTTGVDPLSRRQFWTLIGDLRHERPTMSVVVSTAYMDEASYCDQLIVMDHARVLASGTAEELRARTGEQDLEAVFVALQPGQKSQSRRLVIPPRKPSTEAPVIVARNLTFRFGSFTAVDRVSFTIERGEIFGFLGSNGSGKTTTMKMLTGLLAPTEGEAEVCGRPVDASDLSIRRRVGFMSQSFSLYGELTVRQNLLLHARLFHLAADQVKDRIASLLADVGLVDYADAQANSLPLGVRQRLSLAVAIVHDPELLILDEPTSGVDPQARDEFWRLLADLSRSRNVTIFVSTHFMGEAMRCDRISLMHAGRVLICDTPQNVIASKGGTDLEEAFIAYIEDAEASSSAPKAAAPPAETLQKVEVSSGRSTFMPARRILAYAKCETLSLMRDPVRLAFAFLGSFIMLLIFGYGVSSDVTNLSYAAFDHDNTPESRSYLANFSSSTYFIEKGAIHSLDEMEQRLKSNDITLAIEIPPNFGRLVERGSDWQVSALIDGANTSRAATIEGYVQQAHNLFSDQRDRESSAPASSDPTTSLMVRYRYNPTAESIYSIGPSVPGMLLMMFLAILMAVSVAREKEIGTITNFYATPTTRLEFLIGKQLPYVGVGMINFLLMTATVLFLFEVPLKGDGLALALGALLYVAAATGYGLFISTFTSSQVAAVFAGAVLSMLPTMQFSGMMQPVSTLEGGARVMGWLWPTSYYVHMSVGAFTKGLGFSDMATDLLALSLFGPAFLLLSMLLLRKQEK</sequence>
<keyword evidence="6 8" id="KW-1133">Transmembrane helix</keyword>
<evidence type="ECO:0000256" key="3">
    <source>
        <dbReference type="ARBA" id="ARBA00022692"/>
    </source>
</evidence>
<proteinExistence type="inferred from homology"/>
<evidence type="ECO:0000256" key="7">
    <source>
        <dbReference type="ARBA" id="ARBA00023136"/>
    </source>
</evidence>
<feature type="transmembrane region" description="Helical" evidence="8">
    <location>
        <begin position="562"/>
        <end position="580"/>
    </location>
</feature>
<dbReference type="Proteomes" id="UP001237448">
    <property type="component" value="Unassembled WGS sequence"/>
</dbReference>
<dbReference type="NCBIfam" id="NF033858">
    <property type="entry name" value="ABC2_perm_RbbA"/>
    <property type="match status" value="1"/>
</dbReference>
<feature type="transmembrane region" description="Helical" evidence="8">
    <location>
        <begin position="767"/>
        <end position="788"/>
    </location>
</feature>
<dbReference type="InterPro" id="IPR047651">
    <property type="entry name" value="ABC2_perm_RbbA"/>
</dbReference>
<dbReference type="PANTHER" id="PTHR43038:SF4">
    <property type="entry name" value="RIBOSOME-ASSOCIATED ATPASE"/>
    <property type="match status" value="1"/>
</dbReference>
<feature type="transmembrane region" description="Helical" evidence="8">
    <location>
        <begin position="715"/>
        <end position="737"/>
    </location>
</feature>
<feature type="domain" description="ABC transmembrane type-2" evidence="10">
    <location>
        <begin position="684"/>
        <end position="910"/>
    </location>
</feature>
<comment type="similarity">
    <text evidence="2">Belongs to the ABC transporter superfamily.</text>
</comment>
<feature type="transmembrane region" description="Helical" evidence="8">
    <location>
        <begin position="889"/>
        <end position="907"/>
    </location>
</feature>
<dbReference type="RefSeq" id="WP_307421497.1">
    <property type="nucleotide sequence ID" value="NZ_JAUSVK010000001.1"/>
</dbReference>
<dbReference type="CDD" id="cd03230">
    <property type="entry name" value="ABC_DR_subfamily_A"/>
    <property type="match status" value="2"/>
</dbReference>
<dbReference type="Gene3D" id="3.40.1710.10">
    <property type="entry name" value="abc type-2 transporter like domain"/>
    <property type="match status" value="1"/>
</dbReference>
<organism evidence="11 12">
    <name type="scientific">Labrys monachus</name>
    <dbReference type="NCBI Taxonomy" id="217067"/>
    <lineage>
        <taxon>Bacteria</taxon>
        <taxon>Pseudomonadati</taxon>
        <taxon>Pseudomonadota</taxon>
        <taxon>Alphaproteobacteria</taxon>
        <taxon>Hyphomicrobiales</taxon>
        <taxon>Xanthobacteraceae</taxon>
        <taxon>Labrys</taxon>
    </lineage>
</organism>
<evidence type="ECO:0000259" key="9">
    <source>
        <dbReference type="PROSITE" id="PS50893"/>
    </source>
</evidence>
<name>A0ABU0F7J2_9HYPH</name>
<dbReference type="EMBL" id="JAUSVK010000001">
    <property type="protein sequence ID" value="MDQ0390332.1"/>
    <property type="molecule type" value="Genomic_DNA"/>
</dbReference>
<keyword evidence="7 8" id="KW-0472">Membrane</keyword>
<evidence type="ECO:0000313" key="12">
    <source>
        <dbReference type="Proteomes" id="UP001237448"/>
    </source>
</evidence>
<gene>
    <name evidence="11" type="ORF">J3R73_000124</name>
</gene>
<accession>A0ABU0F7J2</accession>
<dbReference type="Pfam" id="PF00005">
    <property type="entry name" value="ABC_tran"/>
    <property type="match status" value="2"/>
</dbReference>
<comment type="subcellular location">
    <subcellularLocation>
        <location evidence="1">Membrane</location>
        <topology evidence="1">Multi-pass membrane protein</topology>
    </subcellularLocation>
</comment>
<evidence type="ECO:0000313" key="11">
    <source>
        <dbReference type="EMBL" id="MDQ0390332.1"/>
    </source>
</evidence>
<dbReference type="PROSITE" id="PS51012">
    <property type="entry name" value="ABC_TM2"/>
    <property type="match status" value="1"/>
</dbReference>
<dbReference type="InterPro" id="IPR047817">
    <property type="entry name" value="ABC2_TM_bact-type"/>
</dbReference>
<keyword evidence="3 8" id="KW-0812">Transmembrane</keyword>
<dbReference type="Pfam" id="PF12698">
    <property type="entry name" value="ABC2_membrane_3"/>
    <property type="match status" value="1"/>
</dbReference>
<feature type="transmembrane region" description="Helical" evidence="8">
    <location>
        <begin position="797"/>
        <end position="820"/>
    </location>
</feature>
<dbReference type="PANTHER" id="PTHR43038">
    <property type="entry name" value="ATP-BINDING CASSETTE, SUB-FAMILY H, MEMBER 1"/>
    <property type="match status" value="1"/>
</dbReference>
<dbReference type="InterPro" id="IPR013525">
    <property type="entry name" value="ABC2_TM"/>
</dbReference>
<dbReference type="PROSITE" id="PS50893">
    <property type="entry name" value="ABC_TRANSPORTER_2"/>
    <property type="match status" value="2"/>
</dbReference>
<feature type="domain" description="ABC transporter" evidence="9">
    <location>
        <begin position="272"/>
        <end position="502"/>
    </location>
</feature>
<feature type="domain" description="ABC transporter" evidence="9">
    <location>
        <begin position="9"/>
        <end position="244"/>
    </location>
</feature>
<evidence type="ECO:0000256" key="4">
    <source>
        <dbReference type="ARBA" id="ARBA00022741"/>
    </source>
</evidence>
<protein>
    <submittedName>
        <fullName evidence="11">Ribosome-dependent ATPase</fullName>
    </submittedName>
</protein>
<reference evidence="11 12" key="1">
    <citation type="submission" date="2023-07" db="EMBL/GenBank/DDBJ databases">
        <title>Genomic Encyclopedia of Type Strains, Phase IV (KMG-IV): sequencing the most valuable type-strain genomes for metagenomic binning, comparative biology and taxonomic classification.</title>
        <authorList>
            <person name="Goeker M."/>
        </authorList>
    </citation>
    <scope>NUCLEOTIDE SEQUENCE [LARGE SCALE GENOMIC DNA]</scope>
    <source>
        <strain evidence="11 12">DSM 5896</strain>
    </source>
</reference>
<dbReference type="PROSITE" id="PS00211">
    <property type="entry name" value="ABC_TRANSPORTER_1"/>
    <property type="match status" value="1"/>
</dbReference>
<dbReference type="Gene3D" id="3.40.50.300">
    <property type="entry name" value="P-loop containing nucleotide triphosphate hydrolases"/>
    <property type="match status" value="2"/>
</dbReference>
<dbReference type="SUPFAM" id="SSF52540">
    <property type="entry name" value="P-loop containing nucleoside triphosphate hydrolases"/>
    <property type="match status" value="2"/>
</dbReference>
<evidence type="ECO:0000256" key="6">
    <source>
        <dbReference type="ARBA" id="ARBA00022989"/>
    </source>
</evidence>
<dbReference type="InterPro" id="IPR027417">
    <property type="entry name" value="P-loop_NTPase"/>
</dbReference>
<evidence type="ECO:0000256" key="8">
    <source>
        <dbReference type="SAM" id="Phobius"/>
    </source>
</evidence>
<keyword evidence="5" id="KW-0067">ATP-binding</keyword>
<evidence type="ECO:0000256" key="2">
    <source>
        <dbReference type="ARBA" id="ARBA00005417"/>
    </source>
</evidence>
<keyword evidence="12" id="KW-1185">Reference proteome</keyword>
<evidence type="ECO:0000256" key="1">
    <source>
        <dbReference type="ARBA" id="ARBA00004141"/>
    </source>
</evidence>
<dbReference type="InterPro" id="IPR017871">
    <property type="entry name" value="ABC_transporter-like_CS"/>
</dbReference>
<keyword evidence="4" id="KW-0547">Nucleotide-binding</keyword>
<dbReference type="InterPro" id="IPR003593">
    <property type="entry name" value="AAA+_ATPase"/>
</dbReference>